<dbReference type="AlphaFoldDB" id="A0A9P3FXB2"/>
<evidence type="ECO:0000259" key="2">
    <source>
        <dbReference type="Pfam" id="PF12937"/>
    </source>
</evidence>
<dbReference type="EMBL" id="BPQB01000001">
    <property type="protein sequence ID" value="GJE84044.1"/>
    <property type="molecule type" value="Genomic_DNA"/>
</dbReference>
<gene>
    <name evidence="3" type="ORF">PsYK624_001190</name>
</gene>
<organism evidence="3 4">
    <name type="scientific">Phanerochaete sordida</name>
    <dbReference type="NCBI Taxonomy" id="48140"/>
    <lineage>
        <taxon>Eukaryota</taxon>
        <taxon>Fungi</taxon>
        <taxon>Dikarya</taxon>
        <taxon>Basidiomycota</taxon>
        <taxon>Agaricomycotina</taxon>
        <taxon>Agaricomycetes</taxon>
        <taxon>Polyporales</taxon>
        <taxon>Phanerochaetaceae</taxon>
        <taxon>Phanerochaete</taxon>
    </lineage>
</organism>
<sequence length="564" mass="61122">MHPCLQISELQVHIFEYCKVDGLRALAALARTCRAFYEPALDILWRELDNVSPLIKCLPNASWIEVQSFTPEDVPVITLQLTGAPSSAQWHKIHAHASRVQKLTFCYQQYTDSGAIYRVSWATLAAFARYVRRRPGGPTGPLCLNLRALHVEYYDRRKLYVTECFPYIAGRALQELHSFCDGGPDGTTPTDTLELSRVMPLLASTSPNLHYISLRDSREHANREPCSGVGTLLGKLQHLQHLATCLTLEKQQFIHLASMKKLKSLSIALHMLPTESPLPSEGLLNGPGFQTLEALTLDVKHLELATGFLNLLESPSLHRLRITTAMWQSDATIERCFRAAAAQRNVRDLTLCVASAAPGPFAGALPAQCNLNARTIGLLFPLGALQTLSLHALDTARFETDLDDAGVAALAAAWPALRSLALVQGACAARGAPLPPARTTLAALLALRDHCPLLAGLSLSLDTSRFDSGVLAAACAPAGGAGAALRKLNIGARSTPVSNHSVAAQVLHGLFPNLRSIHDGTSVAWDQETSDWQEVNAVLRRLFSPSPLEPPEALDSPPMDVGED</sequence>
<dbReference type="OrthoDB" id="3543113at2759"/>
<evidence type="ECO:0000256" key="1">
    <source>
        <dbReference type="SAM" id="MobiDB-lite"/>
    </source>
</evidence>
<feature type="domain" description="F-box" evidence="2">
    <location>
        <begin position="9"/>
        <end position="49"/>
    </location>
</feature>
<evidence type="ECO:0000313" key="3">
    <source>
        <dbReference type="EMBL" id="GJE84044.1"/>
    </source>
</evidence>
<dbReference type="Pfam" id="PF12937">
    <property type="entry name" value="F-box-like"/>
    <property type="match status" value="1"/>
</dbReference>
<accession>A0A9P3FXB2</accession>
<dbReference type="InterPro" id="IPR001810">
    <property type="entry name" value="F-box_dom"/>
</dbReference>
<comment type="caution">
    <text evidence="3">The sequence shown here is derived from an EMBL/GenBank/DDBJ whole genome shotgun (WGS) entry which is preliminary data.</text>
</comment>
<dbReference type="Gene3D" id="3.80.10.10">
    <property type="entry name" value="Ribonuclease Inhibitor"/>
    <property type="match status" value="1"/>
</dbReference>
<protein>
    <recommendedName>
        <fullName evidence="2">F-box domain-containing protein</fullName>
    </recommendedName>
</protein>
<proteinExistence type="predicted"/>
<keyword evidence="4" id="KW-1185">Reference proteome</keyword>
<dbReference type="Proteomes" id="UP000703269">
    <property type="component" value="Unassembled WGS sequence"/>
</dbReference>
<name>A0A9P3FXB2_9APHY</name>
<reference evidence="3 4" key="1">
    <citation type="submission" date="2021-08" db="EMBL/GenBank/DDBJ databases">
        <title>Draft Genome Sequence of Phanerochaete sordida strain YK-624.</title>
        <authorList>
            <person name="Mori T."/>
            <person name="Dohra H."/>
            <person name="Suzuki T."/>
            <person name="Kawagishi H."/>
            <person name="Hirai H."/>
        </authorList>
    </citation>
    <scope>NUCLEOTIDE SEQUENCE [LARGE SCALE GENOMIC DNA]</scope>
    <source>
        <strain evidence="3 4">YK-624</strain>
    </source>
</reference>
<feature type="region of interest" description="Disordered" evidence="1">
    <location>
        <begin position="545"/>
        <end position="564"/>
    </location>
</feature>
<dbReference type="InterPro" id="IPR032675">
    <property type="entry name" value="LRR_dom_sf"/>
</dbReference>
<evidence type="ECO:0000313" key="4">
    <source>
        <dbReference type="Proteomes" id="UP000703269"/>
    </source>
</evidence>